<evidence type="ECO:0000256" key="1">
    <source>
        <dbReference type="ARBA" id="ARBA00004651"/>
    </source>
</evidence>
<dbReference type="EMBL" id="CP021422">
    <property type="protein sequence ID" value="ASB41082.1"/>
    <property type="molecule type" value="Genomic_DNA"/>
</dbReference>
<evidence type="ECO:0000313" key="8">
    <source>
        <dbReference type="EMBL" id="ASB41082.1"/>
    </source>
</evidence>
<keyword evidence="4" id="KW-0812">Transmembrane</keyword>
<dbReference type="Pfam" id="PF02534">
    <property type="entry name" value="T4SS-DNA_transf"/>
    <property type="match status" value="1"/>
</dbReference>
<reference evidence="9" key="2">
    <citation type="submission" date="2017-05" db="EMBL/GenBank/DDBJ databases">
        <title>Improved OligoMM genomes.</title>
        <authorList>
            <person name="Garzetti D."/>
        </authorList>
    </citation>
    <scope>NUCLEOTIDE SEQUENCE [LARGE SCALE GENOMIC DNA]</scope>
    <source>
        <strain evidence="9">KB18</strain>
    </source>
</reference>
<dbReference type="Gene3D" id="3.40.50.300">
    <property type="entry name" value="P-loop containing nucleotide triphosphate hydrolases"/>
    <property type="match status" value="1"/>
</dbReference>
<dbReference type="CDD" id="cd01127">
    <property type="entry name" value="TrwB_TraG_TraD_VirD4"/>
    <property type="match status" value="1"/>
</dbReference>
<keyword evidence="6" id="KW-0472">Membrane</keyword>
<evidence type="ECO:0000256" key="2">
    <source>
        <dbReference type="ARBA" id="ARBA00008806"/>
    </source>
</evidence>
<evidence type="ECO:0008006" key="10">
    <source>
        <dbReference type="Google" id="ProtNLM"/>
    </source>
</evidence>
<dbReference type="Gene3D" id="1.10.8.80">
    <property type="entry name" value="Magnesium chelatase subunit I, C-Terminal domain"/>
    <property type="match status" value="1"/>
</dbReference>
<dbReference type="PANTHER" id="PTHR37937:SF1">
    <property type="entry name" value="CONJUGATIVE TRANSFER: DNA TRANSPORT"/>
    <property type="match status" value="1"/>
</dbReference>
<keyword evidence="5" id="KW-1133">Transmembrane helix</keyword>
<comment type="similarity">
    <text evidence="2">Belongs to the VirD4/TraG family.</text>
</comment>
<gene>
    <name evidence="7" type="ORF">ADH66_10530</name>
    <name evidence="8" type="ORF">ADH66_10710</name>
</gene>
<proteinExistence type="inferred from homology"/>
<evidence type="ECO:0000256" key="5">
    <source>
        <dbReference type="ARBA" id="ARBA00022989"/>
    </source>
</evidence>
<dbReference type="PANTHER" id="PTHR37937">
    <property type="entry name" value="CONJUGATIVE TRANSFER: DNA TRANSPORT"/>
    <property type="match status" value="1"/>
</dbReference>
<dbReference type="NCBIfam" id="NF045973">
    <property type="entry name" value="conju_CD1115"/>
    <property type="match status" value="1"/>
</dbReference>
<dbReference type="SUPFAM" id="SSF52540">
    <property type="entry name" value="P-loop containing nucleoside triphosphate hydrolases"/>
    <property type="match status" value="1"/>
</dbReference>
<reference evidence="8" key="1">
    <citation type="journal article" date="2017" name="Genome Announc.">
        <title>High-Quality Whole-Genome Sequences of the Oligo-Mouse-Microbiota Bacterial Community.</title>
        <authorList>
            <person name="Garzetti D."/>
            <person name="Brugiroux S."/>
            <person name="Bunk B."/>
            <person name="Pukall R."/>
            <person name="McCoy K.D."/>
            <person name="Macpherson A.J."/>
            <person name="Stecher B."/>
        </authorList>
    </citation>
    <scope>NUCLEOTIDE SEQUENCE</scope>
    <source>
        <strain evidence="8">KB18</strain>
    </source>
</reference>
<dbReference type="InterPro" id="IPR051539">
    <property type="entry name" value="T4SS-coupling_protein"/>
</dbReference>
<evidence type="ECO:0000256" key="3">
    <source>
        <dbReference type="ARBA" id="ARBA00022475"/>
    </source>
</evidence>
<organism evidence="8 9">
    <name type="scientific">Acutalibacter muris</name>
    <dbReference type="NCBI Taxonomy" id="1796620"/>
    <lineage>
        <taxon>Bacteria</taxon>
        <taxon>Bacillati</taxon>
        <taxon>Bacillota</taxon>
        <taxon>Clostridia</taxon>
        <taxon>Eubacteriales</taxon>
        <taxon>Acutalibacteraceae</taxon>
        <taxon>Acutalibacter</taxon>
    </lineage>
</organism>
<dbReference type="EMBL" id="CP021422">
    <property type="protein sequence ID" value="ASB41048.1"/>
    <property type="molecule type" value="Genomic_DNA"/>
</dbReference>
<accession>A0ABN5A6K6</accession>
<evidence type="ECO:0000256" key="6">
    <source>
        <dbReference type="ARBA" id="ARBA00023136"/>
    </source>
</evidence>
<evidence type="ECO:0000313" key="7">
    <source>
        <dbReference type="EMBL" id="ASB41048.1"/>
    </source>
</evidence>
<evidence type="ECO:0000256" key="4">
    <source>
        <dbReference type="ARBA" id="ARBA00022692"/>
    </source>
</evidence>
<dbReference type="InterPro" id="IPR027417">
    <property type="entry name" value="P-loop_NTPase"/>
</dbReference>
<keyword evidence="9" id="KW-1185">Reference proteome</keyword>
<dbReference type="InterPro" id="IPR003688">
    <property type="entry name" value="TraG/VirD4"/>
</dbReference>
<name>A0ABN5A6K6_9FIRM</name>
<keyword evidence="3" id="KW-1003">Cell membrane</keyword>
<evidence type="ECO:0000313" key="9">
    <source>
        <dbReference type="Proteomes" id="UP000196710"/>
    </source>
</evidence>
<dbReference type="Proteomes" id="UP000196710">
    <property type="component" value="Chromosome"/>
</dbReference>
<sequence>MRFSPVPQKIPISTPRRLSASAWLTTSWKKCEVETMSYRILSQDCLADNNSHATGLNNNDLIVGPSGAGKTRGYVLPNILQCSESFIVADTKNSLRAETEAVLRQNGYKVLSLDLCGGPSSGYNPLDYIRLDPKTNRHNEQDIMAVSAALIPIETPRDPFWEFSARIYLESIIGYVLESLPEEEHTMDSVVRLSREIGTGRLSKLMDELAVLDPDSFAARRYSICRDGEKADRTNACVLMFLAEKLAPLDYAGARAMFHNPDKIGLARLGREKTAVFLGVSDTDRSMDRLANLFYTQALHVLCDEADHNPAHRLNVPVRFILDDFAANARIPDFDKILSVVRSRDISASVILQSISQLESMYGHAAAMTIINNCDHCLYLGGQDVETARYMGLKANRSTGTMLSMPLDSAWLFARGEQPRLTRKFDLYSHRRCHERRGYEKTDQEEAIA</sequence>
<comment type="subcellular location">
    <subcellularLocation>
        <location evidence="1">Cell membrane</location>
        <topology evidence="1">Multi-pass membrane protein</topology>
    </subcellularLocation>
</comment>
<protein>
    <recommendedName>
        <fullName evidence="10">Conjugal transfer protein TraG</fullName>
    </recommendedName>
</protein>